<evidence type="ECO:0000313" key="2">
    <source>
        <dbReference type="Proteomes" id="UP001457282"/>
    </source>
</evidence>
<proteinExistence type="predicted"/>
<reference evidence="1 2" key="1">
    <citation type="journal article" date="2023" name="G3 (Bethesda)">
        <title>A chromosome-length genome assembly and annotation of blackberry (Rubus argutus, cv. 'Hillquist').</title>
        <authorList>
            <person name="Bruna T."/>
            <person name="Aryal R."/>
            <person name="Dudchenko O."/>
            <person name="Sargent D.J."/>
            <person name="Mead D."/>
            <person name="Buti M."/>
            <person name="Cavallini A."/>
            <person name="Hytonen T."/>
            <person name="Andres J."/>
            <person name="Pham M."/>
            <person name="Weisz D."/>
            <person name="Mascagni F."/>
            <person name="Usai G."/>
            <person name="Natali L."/>
            <person name="Bassil N."/>
            <person name="Fernandez G.E."/>
            <person name="Lomsadze A."/>
            <person name="Armour M."/>
            <person name="Olukolu B."/>
            <person name="Poorten T."/>
            <person name="Britton C."/>
            <person name="Davik J."/>
            <person name="Ashrafi H."/>
            <person name="Aiden E.L."/>
            <person name="Borodovsky M."/>
            <person name="Worthington M."/>
        </authorList>
    </citation>
    <scope>NUCLEOTIDE SEQUENCE [LARGE SCALE GENOMIC DNA]</scope>
    <source>
        <strain evidence="1">PI 553951</strain>
    </source>
</reference>
<evidence type="ECO:0000313" key="1">
    <source>
        <dbReference type="EMBL" id="KAK9910791.1"/>
    </source>
</evidence>
<sequence>MESPKKPWKRTRLWNYEDVRDVLTQNKATNVEGIMFELASSKDIYLDAKAFVMTLNNFGKELSLRKS</sequence>
<keyword evidence="2" id="KW-1185">Reference proteome</keyword>
<dbReference type="Proteomes" id="UP001457282">
    <property type="component" value="Unassembled WGS sequence"/>
</dbReference>
<protein>
    <submittedName>
        <fullName evidence="1">Uncharacterized protein</fullName>
    </submittedName>
</protein>
<dbReference type="EMBL" id="JBEDUW010000007">
    <property type="protein sequence ID" value="KAK9910791.1"/>
    <property type="molecule type" value="Genomic_DNA"/>
</dbReference>
<accession>A0AAW1VUM2</accession>
<organism evidence="1 2">
    <name type="scientific">Rubus argutus</name>
    <name type="common">Southern blackberry</name>
    <dbReference type="NCBI Taxonomy" id="59490"/>
    <lineage>
        <taxon>Eukaryota</taxon>
        <taxon>Viridiplantae</taxon>
        <taxon>Streptophyta</taxon>
        <taxon>Embryophyta</taxon>
        <taxon>Tracheophyta</taxon>
        <taxon>Spermatophyta</taxon>
        <taxon>Magnoliopsida</taxon>
        <taxon>eudicotyledons</taxon>
        <taxon>Gunneridae</taxon>
        <taxon>Pentapetalae</taxon>
        <taxon>rosids</taxon>
        <taxon>fabids</taxon>
        <taxon>Rosales</taxon>
        <taxon>Rosaceae</taxon>
        <taxon>Rosoideae</taxon>
        <taxon>Rosoideae incertae sedis</taxon>
        <taxon>Rubus</taxon>
    </lineage>
</organism>
<name>A0AAW1VUM2_RUBAR</name>
<dbReference type="AlphaFoldDB" id="A0AAW1VUM2"/>
<comment type="caution">
    <text evidence="1">The sequence shown here is derived from an EMBL/GenBank/DDBJ whole genome shotgun (WGS) entry which is preliminary data.</text>
</comment>
<gene>
    <name evidence="1" type="ORF">M0R45_034735</name>
</gene>